<proteinExistence type="inferred from homology"/>
<sequence>MSPTVDTINARRQALAKMPAAELWTSDLLLEAFSFRDFESTSHKSDSLELTTAAVRRIASLINNGGPPDQQAAAVSLKTALTEGTAAAMAHAVVEGLSSRVDKHLATKAQDLLQVSSSLCNALATIQQHDLVQIIAMAMVKQVCDNGSTKSLRAAGAKPKIMVLWSVQSFVHSDFLPQSLIADVLEGIDVPGESAYRSRLISALLSNSTYISKLGYSDVEEAITSLLRSWYSPGRLVRSDLAAISTHLLPLLLEKRPSLAQNVLQTLATADSKEDAKFAYISAWTAVARVGVISSGLKLGDLDPASLDCAINHGDEEIRLGAWFIVSQCQSATDPIEHIALGQDGLLSRCLSNNMAVPSLEFRNDFVASFGKFVERLYSSANAAIRQSQKPLAQAKQGDVAAQSAREQQKVICIEYADHVVRFVQHLLDHFVDRSIFLPMSTYHARIITGLSMLSDLEKHLGGRNLSKKAGRNQVIWPIFFTEKRVECLLACLGSNFADVRLQATDLLQNAPDLPTFRASSSREALLETALDRLNGARNTDAEAGGLLIQLLFHSLRNRGKDSIQPVQTTQIQLFSSILERLEKRLIRMDNSSTLAQEPLHGLLLALNRIISSCDNSDGFIDYSDVFGRISHSVEQIWNVCRPIISTQQGDDHKHEISGAYDVLDGNEEGGEGEGIADGDEQNEAYLTILSNCWRAIKEASDLVAVLCKRAPITVITPEVTATFGDLYMRWMRHIRHRGTFSSLAVAFEQFLELPAVSHALRSNWMEQQLEFIASGDAATTRRSGALPYAVLALVHRDRKLFDVAFRRLVLIVKDSPNDPARIHAMHSIRIMLLDARHSQLFKAYFEESMILALDAYHTENWSVRNAALLLSANITIRAIGKPLNDLSHRSTRRPTLQEWIQFYPLTIPYFEKVLEDSRGIDELEPAAFIVLLILRSLDAATSVTVPKSLIDKLLLLLAKREIKARQVAAQALANLSGPAEMTVLAEDLCAALENDQLRDLNSVHGRVLVIEAFLLKLHLAREAPVVLKPWQNRILEVSRLARWPALITEGLQSVVASMEESLNKYGKDDLDNATIATEMLQTPSEQFLKGANLINSHSDSQQTDTWDRLYQTYISTTNQTLRDELLPVLGHCSATTSSTRTAILLELIGAAAQEYQSEETRKAAVMSLRAVAPQFGQSMRPHDFMVADQLLHDDDAGVRTLAAECIGIAFQIGYAPCQPKAESVLWDVATSQLKSSRDFATQLLETLIREEDIQRLRNELQSTVDDLFAEEPANIYVEPYYRRQRLFNGFCALDDNARRSAVQASRDRILSCSLLARNLTSDLQEKRSPLDKRREPSIMLTRLTRILDAITEERNDIHG</sequence>
<dbReference type="SUPFAM" id="SSF48371">
    <property type="entry name" value="ARM repeat"/>
    <property type="match status" value="2"/>
</dbReference>
<evidence type="ECO:0008006" key="8">
    <source>
        <dbReference type="Google" id="ProtNLM"/>
    </source>
</evidence>
<dbReference type="InterPro" id="IPR016024">
    <property type="entry name" value="ARM-type_fold"/>
</dbReference>
<dbReference type="Proteomes" id="UP000620104">
    <property type="component" value="Unassembled WGS sequence"/>
</dbReference>
<keyword evidence="7" id="KW-1185">Reference proteome</keyword>
<dbReference type="Pfam" id="PF10350">
    <property type="entry name" value="DUF2428"/>
    <property type="match status" value="1"/>
</dbReference>
<protein>
    <recommendedName>
        <fullName evidence="8">DUF2428 domain-containing protein</fullName>
    </recommendedName>
</protein>
<name>A0A8H3YHV0_9TREE</name>
<dbReference type="InterPro" id="IPR056843">
    <property type="entry name" value="THADA-like_TPR"/>
</dbReference>
<feature type="domain" description="DUF2428" evidence="3">
    <location>
        <begin position="626"/>
        <end position="863"/>
    </location>
</feature>
<dbReference type="Pfam" id="PF25150">
    <property type="entry name" value="TPR_Trm732"/>
    <property type="match status" value="1"/>
</dbReference>
<dbReference type="EMBL" id="BLZA01000058">
    <property type="protein sequence ID" value="GHJ90415.1"/>
    <property type="molecule type" value="Genomic_DNA"/>
</dbReference>
<evidence type="ECO:0000259" key="5">
    <source>
        <dbReference type="Pfam" id="PF25151"/>
    </source>
</evidence>
<dbReference type="InterPro" id="IPR051954">
    <property type="entry name" value="tRNA_methyltransferase_THADA"/>
</dbReference>
<feature type="domain" description="tRNA (32-2'-O)-methyltransferase regulator THADA-like TPR repeats region" evidence="4">
    <location>
        <begin position="243"/>
        <end position="501"/>
    </location>
</feature>
<dbReference type="PANTHER" id="PTHR14387">
    <property type="entry name" value="THADA/DEATH RECEPTOR INTERACTING PROTEIN"/>
    <property type="match status" value="1"/>
</dbReference>
<keyword evidence="2" id="KW-0819">tRNA processing</keyword>
<dbReference type="Pfam" id="PF25151">
    <property type="entry name" value="TPR_Trm732_C"/>
    <property type="match status" value="1"/>
</dbReference>
<evidence type="ECO:0000313" key="6">
    <source>
        <dbReference type="EMBL" id="GHJ90415.1"/>
    </source>
</evidence>
<dbReference type="PANTHER" id="PTHR14387:SF0">
    <property type="entry name" value="DUF2428 DOMAIN-CONTAINING PROTEIN"/>
    <property type="match status" value="1"/>
</dbReference>
<comment type="similarity">
    <text evidence="1">Belongs to the THADA family.</text>
</comment>
<dbReference type="GO" id="GO:0030488">
    <property type="term" value="P:tRNA methylation"/>
    <property type="evidence" value="ECO:0007669"/>
    <property type="project" value="TreeGrafter"/>
</dbReference>
<organism evidence="6 7">
    <name type="scientific">Naganishia liquefaciens</name>
    <dbReference type="NCBI Taxonomy" id="104408"/>
    <lineage>
        <taxon>Eukaryota</taxon>
        <taxon>Fungi</taxon>
        <taxon>Dikarya</taxon>
        <taxon>Basidiomycota</taxon>
        <taxon>Agaricomycotina</taxon>
        <taxon>Tremellomycetes</taxon>
        <taxon>Filobasidiales</taxon>
        <taxon>Filobasidiaceae</taxon>
        <taxon>Naganishia</taxon>
    </lineage>
</organism>
<evidence type="ECO:0000256" key="1">
    <source>
        <dbReference type="ARBA" id="ARBA00010409"/>
    </source>
</evidence>
<evidence type="ECO:0000259" key="3">
    <source>
        <dbReference type="Pfam" id="PF10350"/>
    </source>
</evidence>
<comment type="caution">
    <text evidence="6">The sequence shown here is derived from an EMBL/GenBank/DDBJ whole genome shotgun (WGS) entry which is preliminary data.</text>
</comment>
<evidence type="ECO:0000313" key="7">
    <source>
        <dbReference type="Proteomes" id="UP000620104"/>
    </source>
</evidence>
<reference evidence="6" key="1">
    <citation type="submission" date="2020-07" db="EMBL/GenBank/DDBJ databases">
        <title>Draft Genome Sequence of a Deep-Sea Yeast, Naganishia (Cryptococcus) liquefaciens strain N6.</title>
        <authorList>
            <person name="Han Y.W."/>
            <person name="Kajitani R."/>
            <person name="Morimoto H."/>
            <person name="Parhat M."/>
            <person name="Tsubouchi H."/>
            <person name="Bakenova O."/>
            <person name="Ogata M."/>
            <person name="Argunhan B."/>
            <person name="Aoki R."/>
            <person name="Kajiwara S."/>
            <person name="Itoh T."/>
            <person name="Iwasaki H."/>
        </authorList>
    </citation>
    <scope>NUCLEOTIDE SEQUENCE</scope>
    <source>
        <strain evidence="6">N6</strain>
    </source>
</reference>
<dbReference type="Gene3D" id="1.25.10.10">
    <property type="entry name" value="Leucine-rich Repeat Variant"/>
    <property type="match status" value="1"/>
</dbReference>
<evidence type="ECO:0000256" key="2">
    <source>
        <dbReference type="ARBA" id="ARBA00022694"/>
    </source>
</evidence>
<dbReference type="OrthoDB" id="734129at2759"/>
<gene>
    <name evidence="6" type="ORF">NliqN6_6817</name>
</gene>
<dbReference type="InterPro" id="IPR011989">
    <property type="entry name" value="ARM-like"/>
</dbReference>
<dbReference type="InterPro" id="IPR056842">
    <property type="entry name" value="THADA-like_TPR_C"/>
</dbReference>
<dbReference type="InterPro" id="IPR019442">
    <property type="entry name" value="THADA/TRM732_DUF2428"/>
</dbReference>
<evidence type="ECO:0000259" key="4">
    <source>
        <dbReference type="Pfam" id="PF25150"/>
    </source>
</evidence>
<dbReference type="GO" id="GO:0005829">
    <property type="term" value="C:cytosol"/>
    <property type="evidence" value="ECO:0007669"/>
    <property type="project" value="TreeGrafter"/>
</dbReference>
<accession>A0A8H3YHV0</accession>
<feature type="domain" description="tRNA (32-2'-O)-methyltransferase regulator THADA-like C-terminal TPR repeats region" evidence="5">
    <location>
        <begin position="865"/>
        <end position="1013"/>
    </location>
</feature>